<dbReference type="InterPro" id="IPR009057">
    <property type="entry name" value="Homeodomain-like_sf"/>
</dbReference>
<dbReference type="InterPro" id="IPR050204">
    <property type="entry name" value="AraC_XylS_family_regulators"/>
</dbReference>
<evidence type="ECO:0000313" key="7">
    <source>
        <dbReference type="Proteomes" id="UP000095210"/>
    </source>
</evidence>
<feature type="domain" description="HTH araC/xylS-type" evidence="5">
    <location>
        <begin position="208"/>
        <end position="309"/>
    </location>
</feature>
<accession>A0AAC9HME3</accession>
<dbReference type="InterPro" id="IPR020449">
    <property type="entry name" value="Tscrpt_reg_AraC-type_HTH"/>
</dbReference>
<evidence type="ECO:0000259" key="5">
    <source>
        <dbReference type="PROSITE" id="PS01124"/>
    </source>
</evidence>
<dbReference type="PROSITE" id="PS00041">
    <property type="entry name" value="HTH_ARAC_FAMILY_1"/>
    <property type="match status" value="1"/>
</dbReference>
<dbReference type="SMART" id="SM00342">
    <property type="entry name" value="HTH_ARAC"/>
    <property type="match status" value="1"/>
</dbReference>
<dbReference type="GO" id="GO:0043565">
    <property type="term" value="F:sequence-specific DNA binding"/>
    <property type="evidence" value="ECO:0007669"/>
    <property type="project" value="InterPro"/>
</dbReference>
<dbReference type="EMBL" id="CP014859">
    <property type="protein sequence ID" value="AOS61883.1"/>
    <property type="molecule type" value="Genomic_DNA"/>
</dbReference>
<dbReference type="KEGG" id="ahm:TL08_05280"/>
<feature type="region of interest" description="Disordered" evidence="4">
    <location>
        <begin position="299"/>
        <end position="319"/>
    </location>
</feature>
<dbReference type="PANTHER" id="PTHR46796:SF6">
    <property type="entry name" value="ARAC SUBFAMILY"/>
    <property type="match status" value="1"/>
</dbReference>
<dbReference type="SUPFAM" id="SSF46689">
    <property type="entry name" value="Homeodomain-like"/>
    <property type="match status" value="1"/>
</dbReference>
<dbReference type="Pfam" id="PF12833">
    <property type="entry name" value="HTH_18"/>
    <property type="match status" value="1"/>
</dbReference>
<keyword evidence="7" id="KW-1185">Reference proteome</keyword>
<dbReference type="Pfam" id="PF14525">
    <property type="entry name" value="AraC_binding_2"/>
    <property type="match status" value="1"/>
</dbReference>
<dbReference type="InterPro" id="IPR018060">
    <property type="entry name" value="HTH_AraC"/>
</dbReference>
<dbReference type="InterPro" id="IPR035418">
    <property type="entry name" value="AraC-bd_2"/>
</dbReference>
<organism evidence="6 7">
    <name type="scientific">Actinoalloteichus hymeniacidonis</name>
    <dbReference type="NCBI Taxonomy" id="340345"/>
    <lineage>
        <taxon>Bacteria</taxon>
        <taxon>Bacillati</taxon>
        <taxon>Actinomycetota</taxon>
        <taxon>Actinomycetes</taxon>
        <taxon>Pseudonocardiales</taxon>
        <taxon>Pseudonocardiaceae</taxon>
        <taxon>Actinoalloteichus</taxon>
    </lineage>
</organism>
<proteinExistence type="predicted"/>
<gene>
    <name evidence="6" type="ORF">TL08_05280</name>
</gene>
<protein>
    <submittedName>
        <fullName evidence="6">DNA-binding domain-containing protein, AraC-type</fullName>
    </submittedName>
</protein>
<dbReference type="PRINTS" id="PR00032">
    <property type="entry name" value="HTHARAC"/>
</dbReference>
<dbReference type="AlphaFoldDB" id="A0AAC9HME3"/>
<dbReference type="Gene3D" id="1.10.10.60">
    <property type="entry name" value="Homeodomain-like"/>
    <property type="match status" value="1"/>
</dbReference>
<dbReference type="PROSITE" id="PS01124">
    <property type="entry name" value="HTH_ARAC_FAMILY_2"/>
    <property type="match status" value="1"/>
</dbReference>
<reference evidence="7" key="1">
    <citation type="submission" date="2016-03" db="EMBL/GenBank/DDBJ databases">
        <title>Complete genome sequence of the type strain Actinoalloteichus hymeniacidonis DSM 45092.</title>
        <authorList>
            <person name="Schaffert L."/>
            <person name="Albersmeier A."/>
            <person name="Winkler A."/>
            <person name="Kalinowski J."/>
            <person name="Zotchev S."/>
            <person name="Ruckert C."/>
        </authorList>
    </citation>
    <scope>NUCLEOTIDE SEQUENCE [LARGE SCALE GENOMIC DNA]</scope>
    <source>
        <strain evidence="7">HPA177(T) (DSM 45092(T))</strain>
    </source>
</reference>
<evidence type="ECO:0000256" key="1">
    <source>
        <dbReference type="ARBA" id="ARBA00023015"/>
    </source>
</evidence>
<keyword evidence="2 6" id="KW-0238">DNA-binding</keyword>
<dbReference type="InterPro" id="IPR018062">
    <property type="entry name" value="HTH_AraC-typ_CS"/>
</dbReference>
<keyword evidence="3" id="KW-0804">Transcription</keyword>
<dbReference type="Proteomes" id="UP000095210">
    <property type="component" value="Chromosome"/>
</dbReference>
<evidence type="ECO:0000256" key="2">
    <source>
        <dbReference type="ARBA" id="ARBA00023125"/>
    </source>
</evidence>
<name>A0AAC9HME3_9PSEU</name>
<evidence type="ECO:0000256" key="4">
    <source>
        <dbReference type="SAM" id="MobiDB-lite"/>
    </source>
</evidence>
<keyword evidence="1" id="KW-0805">Transcription regulation</keyword>
<dbReference type="PANTHER" id="PTHR46796">
    <property type="entry name" value="HTH-TYPE TRANSCRIPTIONAL ACTIVATOR RHAS-RELATED"/>
    <property type="match status" value="1"/>
</dbReference>
<evidence type="ECO:0000313" key="6">
    <source>
        <dbReference type="EMBL" id="AOS61883.1"/>
    </source>
</evidence>
<sequence length="319" mass="35687">MERWATPDVRAGERGDFFADLVHRYHCEMDIRFSQHEDFVAHGFRQTSGLYQILDWRQRDECRLLRGKRQISRDPYENYLFVLPFRASLGVTANDAEAELFPQTGVLLTVNEPIDVLGAAGLHAAVLAIPSREIDARLDRCDLFGAIDLSTGVGRIVRDIVTGLMAEAEVLNADQFNAICDRMVEMLCMAVVGDDRPGVASHADTVATSIRRHVRNHARDPHLTGESIAHALGWSLRYVQLVLRRSGTTPRELIREERLRLARELLMSPAHRHLSISNIAHAAGFASHSAFSTTFRQRFGNTPRDLRPPHSGAAPTGEP</sequence>
<dbReference type="GO" id="GO:0003700">
    <property type="term" value="F:DNA-binding transcription factor activity"/>
    <property type="evidence" value="ECO:0007669"/>
    <property type="project" value="InterPro"/>
</dbReference>
<evidence type="ECO:0000256" key="3">
    <source>
        <dbReference type="ARBA" id="ARBA00023163"/>
    </source>
</evidence>